<dbReference type="InterPro" id="IPR012677">
    <property type="entry name" value="Nucleotide-bd_a/b_plait_sf"/>
</dbReference>
<dbReference type="PROSITE" id="PS50102">
    <property type="entry name" value="RRM"/>
    <property type="match status" value="1"/>
</dbReference>
<dbReference type="SUPFAM" id="SSF54928">
    <property type="entry name" value="RNA-binding domain, RBD"/>
    <property type="match status" value="1"/>
</dbReference>
<dbReference type="GO" id="GO:0003723">
    <property type="term" value="F:RNA binding"/>
    <property type="evidence" value="ECO:0007669"/>
    <property type="project" value="UniProtKB-UniRule"/>
</dbReference>
<dbReference type="GO" id="GO:0040008">
    <property type="term" value="P:regulation of growth"/>
    <property type="evidence" value="ECO:0007669"/>
    <property type="project" value="InterPro"/>
</dbReference>
<accession>A0A5A7Q851</accession>
<dbReference type="PANTHER" id="PTHR32343">
    <property type="entry name" value="SERINE/ARGININE-RICH SPLICING FACTOR"/>
    <property type="match status" value="1"/>
</dbReference>
<dbReference type="Gene3D" id="3.30.70.330">
    <property type="match status" value="1"/>
</dbReference>
<evidence type="ECO:0000259" key="8">
    <source>
        <dbReference type="PROSITE" id="PS50888"/>
    </source>
</evidence>
<dbReference type="Pfam" id="PF23174">
    <property type="entry name" value="bHLH_ILI"/>
    <property type="match status" value="1"/>
</dbReference>
<name>A0A5A7Q851_STRAF</name>
<dbReference type="Gene3D" id="4.10.280.10">
    <property type="entry name" value="Helix-loop-helix DNA-binding domain"/>
    <property type="match status" value="1"/>
</dbReference>
<proteinExistence type="predicted"/>
<keyword evidence="6" id="KW-0694">RNA-binding</keyword>
<dbReference type="CDD" id="cd11442">
    <property type="entry name" value="bHLH_AtPRE_like"/>
    <property type="match status" value="1"/>
</dbReference>
<evidence type="ECO:0000313" key="10">
    <source>
        <dbReference type="Proteomes" id="UP000325081"/>
    </source>
</evidence>
<evidence type="ECO:0000256" key="6">
    <source>
        <dbReference type="PROSITE-ProRule" id="PRU00176"/>
    </source>
</evidence>
<gene>
    <name evidence="9" type="ORF">STAS_18145</name>
</gene>
<dbReference type="InterPro" id="IPR036638">
    <property type="entry name" value="HLH_DNA-bd_sf"/>
</dbReference>
<reference evidence="10" key="1">
    <citation type="journal article" date="2019" name="Curr. Biol.">
        <title>Genome Sequence of Striga asiatica Provides Insight into the Evolution of Plant Parasitism.</title>
        <authorList>
            <person name="Yoshida S."/>
            <person name="Kim S."/>
            <person name="Wafula E.K."/>
            <person name="Tanskanen J."/>
            <person name="Kim Y.M."/>
            <person name="Honaas L."/>
            <person name="Yang Z."/>
            <person name="Spallek T."/>
            <person name="Conn C.E."/>
            <person name="Ichihashi Y."/>
            <person name="Cheong K."/>
            <person name="Cui S."/>
            <person name="Der J.P."/>
            <person name="Gundlach H."/>
            <person name="Jiao Y."/>
            <person name="Hori C."/>
            <person name="Ishida J.K."/>
            <person name="Kasahara H."/>
            <person name="Kiba T."/>
            <person name="Kim M.S."/>
            <person name="Koo N."/>
            <person name="Laohavisit A."/>
            <person name="Lee Y.H."/>
            <person name="Lumba S."/>
            <person name="McCourt P."/>
            <person name="Mortimer J.C."/>
            <person name="Mutuku J.M."/>
            <person name="Nomura T."/>
            <person name="Sasaki-Sekimoto Y."/>
            <person name="Seto Y."/>
            <person name="Wang Y."/>
            <person name="Wakatake T."/>
            <person name="Sakakibara H."/>
            <person name="Demura T."/>
            <person name="Yamaguchi S."/>
            <person name="Yoneyama K."/>
            <person name="Manabe R.I."/>
            <person name="Nelson D.C."/>
            <person name="Schulman A.H."/>
            <person name="Timko M.P."/>
            <person name="dePamphilis C.W."/>
            <person name="Choi D."/>
            <person name="Shirasu K."/>
        </authorList>
    </citation>
    <scope>NUCLEOTIDE SEQUENCE [LARGE SCALE GENOMIC DNA]</scope>
    <source>
        <strain evidence="10">cv. UVA1</strain>
    </source>
</reference>
<organism evidence="9 10">
    <name type="scientific">Striga asiatica</name>
    <name type="common">Asiatic witchweed</name>
    <name type="synonym">Buchnera asiatica</name>
    <dbReference type="NCBI Taxonomy" id="4170"/>
    <lineage>
        <taxon>Eukaryota</taxon>
        <taxon>Viridiplantae</taxon>
        <taxon>Streptophyta</taxon>
        <taxon>Embryophyta</taxon>
        <taxon>Tracheophyta</taxon>
        <taxon>Spermatophyta</taxon>
        <taxon>Magnoliopsida</taxon>
        <taxon>eudicotyledons</taxon>
        <taxon>Gunneridae</taxon>
        <taxon>Pentapetalae</taxon>
        <taxon>asterids</taxon>
        <taxon>lamiids</taxon>
        <taxon>Lamiales</taxon>
        <taxon>Orobanchaceae</taxon>
        <taxon>Buchnereae</taxon>
        <taxon>Striga</taxon>
    </lineage>
</organism>
<protein>
    <submittedName>
        <fullName evidence="9">RNA recognition motif containing protein</fullName>
    </submittedName>
</protein>
<dbReference type="GO" id="GO:0006355">
    <property type="term" value="P:regulation of DNA-templated transcription"/>
    <property type="evidence" value="ECO:0007669"/>
    <property type="project" value="InterPro"/>
</dbReference>
<dbReference type="Pfam" id="PF00076">
    <property type="entry name" value="RRM_1"/>
    <property type="match status" value="1"/>
</dbReference>
<dbReference type="AlphaFoldDB" id="A0A5A7Q851"/>
<keyword evidence="2" id="KW-0341">Growth regulation</keyword>
<comment type="caution">
    <text evidence="9">The sequence shown here is derived from an EMBL/GenBank/DDBJ whole genome shotgun (WGS) entry which is preliminary data.</text>
</comment>
<keyword evidence="10" id="KW-1185">Reference proteome</keyword>
<evidence type="ECO:0000256" key="5">
    <source>
        <dbReference type="ARBA" id="ARBA00023242"/>
    </source>
</evidence>
<dbReference type="EMBL" id="BKCP01006095">
    <property type="protein sequence ID" value="GER41429.1"/>
    <property type="molecule type" value="Genomic_DNA"/>
</dbReference>
<evidence type="ECO:0000256" key="3">
    <source>
        <dbReference type="ARBA" id="ARBA00023015"/>
    </source>
</evidence>
<dbReference type="GO" id="GO:0046983">
    <property type="term" value="F:protein dimerization activity"/>
    <property type="evidence" value="ECO:0007669"/>
    <property type="project" value="InterPro"/>
</dbReference>
<keyword evidence="4" id="KW-0804">Transcription</keyword>
<dbReference type="SUPFAM" id="SSF47459">
    <property type="entry name" value="HLH, helix-loop-helix DNA-binding domain"/>
    <property type="match status" value="1"/>
</dbReference>
<evidence type="ECO:0000259" key="7">
    <source>
        <dbReference type="PROSITE" id="PS50102"/>
    </source>
</evidence>
<sequence length="497" mass="54405">MSSRRSRSRQSGSSRISDDQISDLVCRLQQLIPEMRNRRSDKVSASKVLQETCNYIRSLHREVDDLSDRLSELLESTDGDSRSRERSFLASVRLCLDDGCSYLRAMSRSTSSYVRAMSRRRQGLCAGNVARSMQLSTALHEASASIKPYFFLVIGKEASLLALALFASSCHILVLMSDVILNSELSGSCASFTFVNLLTEAEYLMLYYVFIKVLQWETVLPVKSPFCGPLRGITHVYLSSEELEMLVIVEMSPSGYTAEVTSLSPNASEKDVYDFFAFCGAIEHVEIVRAGEYACTAYVTFKNPHALETAVLLSGATIVDQPVCITRWGHYEDDYNIWNHPSWRIEDESSTTSTNTQPLRVVPSAGEAVSLAQDVVKTMVAKGYVLGKDAFGRAKAFDESHQVSATAVAKVAELSERIGLTEKLFAGVEAARSVDQRYHISDTTRTAVSATGRTALSAANAVVSSSYFSKGALWVSGALNRAAQAAADLGSRGNLGK</sequence>
<feature type="domain" description="BHLH" evidence="8">
    <location>
        <begin position="5"/>
        <end position="59"/>
    </location>
</feature>
<dbReference type="PROSITE" id="PS50888">
    <property type="entry name" value="BHLH"/>
    <property type="match status" value="1"/>
</dbReference>
<dbReference type="OrthoDB" id="7763451at2759"/>
<evidence type="ECO:0000256" key="1">
    <source>
        <dbReference type="ARBA" id="ARBA00004123"/>
    </source>
</evidence>
<evidence type="ECO:0000256" key="4">
    <source>
        <dbReference type="ARBA" id="ARBA00023163"/>
    </source>
</evidence>
<evidence type="ECO:0000256" key="2">
    <source>
        <dbReference type="ARBA" id="ARBA00022604"/>
    </source>
</evidence>
<keyword evidence="3" id="KW-0805">Transcription regulation</keyword>
<dbReference type="InterPro" id="IPR011598">
    <property type="entry name" value="bHLH_dom"/>
</dbReference>
<dbReference type="FunFam" id="4.10.280.10:FF:000082">
    <property type="entry name" value="Transcription factor ILI6"/>
    <property type="match status" value="1"/>
</dbReference>
<dbReference type="Proteomes" id="UP000325081">
    <property type="component" value="Unassembled WGS sequence"/>
</dbReference>
<comment type="subcellular location">
    <subcellularLocation>
        <location evidence="1">Nucleus</location>
    </subcellularLocation>
</comment>
<dbReference type="InterPro" id="IPR035979">
    <property type="entry name" value="RBD_domain_sf"/>
</dbReference>
<dbReference type="InterPro" id="IPR044293">
    <property type="entry name" value="PRE"/>
</dbReference>
<evidence type="ECO:0000313" key="9">
    <source>
        <dbReference type="EMBL" id="GER41429.1"/>
    </source>
</evidence>
<dbReference type="PANTHER" id="PTHR32343:SF26">
    <property type="entry name" value="RNA-BINDING (RRM_RBD_RNP MOTIFS) FAMILY PROTEIN"/>
    <property type="match status" value="1"/>
</dbReference>
<dbReference type="InterPro" id="IPR000504">
    <property type="entry name" value="RRM_dom"/>
</dbReference>
<feature type="domain" description="RRM" evidence="7">
    <location>
        <begin position="256"/>
        <end position="325"/>
    </location>
</feature>
<keyword evidence="5" id="KW-0539">Nucleus</keyword>
<dbReference type="GO" id="GO:0005634">
    <property type="term" value="C:nucleus"/>
    <property type="evidence" value="ECO:0007669"/>
    <property type="project" value="UniProtKB-SubCell"/>
</dbReference>
<dbReference type="SMART" id="SM00360">
    <property type="entry name" value="RRM"/>
    <property type="match status" value="1"/>
</dbReference>